<dbReference type="EMBL" id="CYHH01000002">
    <property type="protein sequence ID" value="CUB05594.1"/>
    <property type="molecule type" value="Genomic_DNA"/>
</dbReference>
<evidence type="ECO:0000256" key="4">
    <source>
        <dbReference type="ARBA" id="ARBA00022679"/>
    </source>
</evidence>
<evidence type="ECO:0000256" key="3">
    <source>
        <dbReference type="ARBA" id="ARBA00022676"/>
    </source>
</evidence>
<dbReference type="GO" id="GO:0016763">
    <property type="term" value="F:pentosyltransferase activity"/>
    <property type="evidence" value="ECO:0007669"/>
    <property type="project" value="TreeGrafter"/>
</dbReference>
<keyword evidence="3" id="KW-0328">Glycosyltransferase</keyword>
<dbReference type="InterPro" id="IPR050297">
    <property type="entry name" value="LipidA_mod_glycosyltrf_83"/>
</dbReference>
<keyword evidence="7 8" id="KW-0472">Membrane</keyword>
<evidence type="ECO:0000256" key="2">
    <source>
        <dbReference type="ARBA" id="ARBA00022475"/>
    </source>
</evidence>
<dbReference type="InterPro" id="IPR038731">
    <property type="entry name" value="RgtA/B/C-like"/>
</dbReference>
<sequence>MPASPTIFPCGPLEKPSPAAAAGHSIPFYVLTWLAGIGLLTFAFLYALPFIPIDETRYLGVAWEMFARGDFLVPYLNGHPYHHKPPLLFWILHAGWAIFGVNDWWPRVASASLSFAGVLLTARLARRLWPETPALGGWAGTILLGTGLWAVFTAAVMFDTLLAACVLLAMNGLWDAARGQRRAWLWVGAGIGLGVLAKGPVVLLHVLPAALLWPWWRPEAGLPGRWYRRLALAALGGAAIALTWAVPAAIRGGPEYAHMIFWGQSAGRIVESFAHRRSWWWYLPLLPLLLAPWTLWPSAWRALARLRPLREPALRFLLAWAGISFLAFCAISGKQAHYLLPLFPAVSLLLARALAVHGEHPSRLDRLPVLLPLAAAAALVFLRLHPPAHLPPFLANLPSWPAAALATLAITGWLLPWRTRSAWLPTFALGTGLFLTILALGLGRAAAPYYDVRPASRFIAQAQAEGRPVAFVGQYHDQFHFYGRLNQPIEEISWSELHVWAKEHPEGILIDTFKGMPPPEFAAPLLQQPYRGQILFIASAREIAALSHPSSPTLQPNDDVDDASE</sequence>
<evidence type="ECO:0000256" key="1">
    <source>
        <dbReference type="ARBA" id="ARBA00004651"/>
    </source>
</evidence>
<reference evidence="11" key="1">
    <citation type="submission" date="2015-08" db="EMBL/GenBank/DDBJ databases">
        <authorList>
            <person name="Babu N.S."/>
            <person name="Beckwith C.J."/>
            <person name="Beseler K.G."/>
            <person name="Brison A."/>
            <person name="Carone J.V."/>
            <person name="Caskin T.P."/>
            <person name="Diamond M."/>
            <person name="Durham M.E."/>
            <person name="Foxe J.M."/>
            <person name="Go M."/>
            <person name="Henderson B.A."/>
            <person name="Jones I.B."/>
            <person name="McGettigan J.A."/>
            <person name="Micheletti S.J."/>
            <person name="Nasrallah M.E."/>
            <person name="Ortiz D."/>
            <person name="Piller C.R."/>
            <person name="Privatt S.R."/>
            <person name="Schneider S.L."/>
            <person name="Sharp S."/>
            <person name="Smith T.C."/>
            <person name="Stanton J.D."/>
            <person name="Ullery H.E."/>
            <person name="Wilson R.J."/>
            <person name="Serrano M.G."/>
            <person name="Buck G."/>
            <person name="Lee V."/>
            <person name="Wang Y."/>
            <person name="Carvalho R."/>
            <person name="Voegtly L."/>
            <person name="Shi R."/>
            <person name="Duckworth R."/>
            <person name="Johnson A."/>
            <person name="Loviza R."/>
            <person name="Walstead R."/>
            <person name="Shah Z."/>
            <person name="Kiflezghi M."/>
            <person name="Wade K."/>
            <person name="Ball S.L."/>
            <person name="Bradley K.W."/>
            <person name="Asai D.J."/>
            <person name="Bowman C.A."/>
            <person name="Russell D.A."/>
            <person name="Pope W.H."/>
            <person name="Jacobs-Sera D."/>
            <person name="Hendrix R.W."/>
            <person name="Hatfull G.F."/>
        </authorList>
    </citation>
    <scope>NUCLEOTIDE SEQUENCE [LARGE SCALE GENOMIC DNA]</scope>
    <source>
        <strain evidence="11">JCM 19170</strain>
    </source>
</reference>
<keyword evidence="11" id="KW-1185">Reference proteome</keyword>
<dbReference type="GO" id="GO:0005886">
    <property type="term" value="C:plasma membrane"/>
    <property type="evidence" value="ECO:0007669"/>
    <property type="project" value="UniProtKB-SubCell"/>
</dbReference>
<comment type="subcellular location">
    <subcellularLocation>
        <location evidence="1">Cell membrane</location>
        <topology evidence="1">Multi-pass membrane protein</topology>
    </subcellularLocation>
</comment>
<dbReference type="Proteomes" id="UP000182108">
    <property type="component" value="Unassembled WGS sequence"/>
</dbReference>
<dbReference type="PANTHER" id="PTHR33908:SF3">
    <property type="entry name" value="UNDECAPRENYL PHOSPHATE-ALPHA-4-AMINO-4-DEOXY-L-ARABINOSE ARABINOSYL TRANSFERASE"/>
    <property type="match status" value="1"/>
</dbReference>
<dbReference type="AlphaFoldDB" id="A0A0K6IR86"/>
<feature type="transmembrane region" description="Helical" evidence="8">
    <location>
        <begin position="226"/>
        <end position="250"/>
    </location>
</feature>
<feature type="transmembrane region" description="Helical" evidence="8">
    <location>
        <begin position="338"/>
        <end position="355"/>
    </location>
</feature>
<dbReference type="GO" id="GO:0010041">
    <property type="term" value="P:response to iron(III) ion"/>
    <property type="evidence" value="ECO:0007669"/>
    <property type="project" value="TreeGrafter"/>
</dbReference>
<dbReference type="OrthoDB" id="9775035at2"/>
<evidence type="ECO:0000256" key="8">
    <source>
        <dbReference type="SAM" id="Phobius"/>
    </source>
</evidence>
<feature type="transmembrane region" description="Helical" evidence="8">
    <location>
        <begin position="397"/>
        <end position="416"/>
    </location>
</feature>
<dbReference type="PANTHER" id="PTHR33908">
    <property type="entry name" value="MANNOSYLTRANSFERASE YKCB-RELATED"/>
    <property type="match status" value="1"/>
</dbReference>
<keyword evidence="4 10" id="KW-0808">Transferase</keyword>
<dbReference type="Pfam" id="PF13231">
    <property type="entry name" value="PMT_2"/>
    <property type="match status" value="1"/>
</dbReference>
<evidence type="ECO:0000256" key="5">
    <source>
        <dbReference type="ARBA" id="ARBA00022692"/>
    </source>
</evidence>
<gene>
    <name evidence="10" type="ORF">Ga0061068_10257</name>
</gene>
<keyword evidence="6 8" id="KW-1133">Transmembrane helix</keyword>
<keyword evidence="2" id="KW-1003">Cell membrane</keyword>
<name>A0A0K6IR86_9PROT</name>
<proteinExistence type="predicted"/>
<organism evidence="10 11">
    <name type="scientific">Tepidiphilus thermophilus</name>
    <dbReference type="NCBI Taxonomy" id="876478"/>
    <lineage>
        <taxon>Bacteria</taxon>
        <taxon>Pseudomonadati</taxon>
        <taxon>Pseudomonadota</taxon>
        <taxon>Hydrogenophilia</taxon>
        <taxon>Hydrogenophilales</taxon>
        <taxon>Hydrogenophilaceae</taxon>
        <taxon>Tepidiphilus</taxon>
    </lineage>
</organism>
<evidence type="ECO:0000256" key="6">
    <source>
        <dbReference type="ARBA" id="ARBA00022989"/>
    </source>
</evidence>
<feature type="transmembrane region" description="Helical" evidence="8">
    <location>
        <begin position="183"/>
        <end position="206"/>
    </location>
</feature>
<evidence type="ECO:0000256" key="7">
    <source>
        <dbReference type="ARBA" id="ARBA00023136"/>
    </source>
</evidence>
<feature type="transmembrane region" description="Helical" evidence="8">
    <location>
        <begin position="279"/>
        <end position="300"/>
    </location>
</feature>
<evidence type="ECO:0000313" key="10">
    <source>
        <dbReference type="EMBL" id="CUB05594.1"/>
    </source>
</evidence>
<feature type="domain" description="Glycosyltransferase RgtA/B/C/D-like" evidence="9">
    <location>
        <begin position="83"/>
        <end position="216"/>
    </location>
</feature>
<protein>
    <submittedName>
        <fullName evidence="10">4-amino-4-deoxy-L-arabinose transferase or related glycosyltransferase of PMT family</fullName>
    </submittedName>
</protein>
<evidence type="ECO:0000313" key="11">
    <source>
        <dbReference type="Proteomes" id="UP000182108"/>
    </source>
</evidence>
<keyword evidence="5 8" id="KW-0812">Transmembrane</keyword>
<dbReference type="GO" id="GO:0009103">
    <property type="term" value="P:lipopolysaccharide biosynthetic process"/>
    <property type="evidence" value="ECO:0007669"/>
    <property type="project" value="TreeGrafter"/>
</dbReference>
<accession>A0A0K6IR86</accession>
<feature type="transmembrane region" description="Helical" evidence="8">
    <location>
        <begin position="422"/>
        <end position="443"/>
    </location>
</feature>
<feature type="transmembrane region" description="Helical" evidence="8">
    <location>
        <begin position="367"/>
        <end position="385"/>
    </location>
</feature>
<feature type="transmembrane region" description="Helical" evidence="8">
    <location>
        <begin position="148"/>
        <end position="171"/>
    </location>
</feature>
<feature type="transmembrane region" description="Helical" evidence="8">
    <location>
        <begin position="26"/>
        <end position="48"/>
    </location>
</feature>
<evidence type="ECO:0000259" key="9">
    <source>
        <dbReference type="Pfam" id="PF13231"/>
    </source>
</evidence>
<feature type="transmembrane region" description="Helical" evidence="8">
    <location>
        <begin position="312"/>
        <end position="331"/>
    </location>
</feature>